<evidence type="ECO:0000313" key="2">
    <source>
        <dbReference type="Proteomes" id="UP000294919"/>
    </source>
</evidence>
<dbReference type="Pfam" id="PF08973">
    <property type="entry name" value="TM1506"/>
    <property type="match status" value="1"/>
</dbReference>
<organism evidence="1 2">
    <name type="scientific">Marinisporobacter balticus</name>
    <dbReference type="NCBI Taxonomy" id="2018667"/>
    <lineage>
        <taxon>Bacteria</taxon>
        <taxon>Bacillati</taxon>
        <taxon>Bacillota</taxon>
        <taxon>Clostridia</taxon>
        <taxon>Peptostreptococcales</taxon>
        <taxon>Thermotaleaceae</taxon>
        <taxon>Marinisporobacter</taxon>
    </lineage>
</organism>
<protein>
    <submittedName>
        <fullName evidence="1">Uncharacterized protein DUF1893</fullName>
    </submittedName>
</protein>
<dbReference type="InterPro" id="IPR016193">
    <property type="entry name" value="Cytidine_deaminase-like"/>
</dbReference>
<evidence type="ECO:0000313" key="1">
    <source>
        <dbReference type="EMBL" id="TCO77487.1"/>
    </source>
</evidence>
<keyword evidence="2" id="KW-1185">Reference proteome</keyword>
<dbReference type="AlphaFoldDB" id="A0A4R2KX80"/>
<reference evidence="1 2" key="1">
    <citation type="submission" date="2019-03" db="EMBL/GenBank/DDBJ databases">
        <title>Genomic Encyclopedia of Type Strains, Phase IV (KMG-IV): sequencing the most valuable type-strain genomes for metagenomic binning, comparative biology and taxonomic classification.</title>
        <authorList>
            <person name="Goeker M."/>
        </authorList>
    </citation>
    <scope>NUCLEOTIDE SEQUENCE [LARGE SCALE GENOMIC DNA]</scope>
    <source>
        <strain evidence="1 2">DSM 102940</strain>
    </source>
</reference>
<proteinExistence type="predicted"/>
<dbReference type="InterPro" id="IPR015067">
    <property type="entry name" value="DUF1893_TM1506-like"/>
</dbReference>
<sequence>MKDIELAKEMLEKSALTLVIVKAEKVIFSSKDKGIKPMYTVIATMKEKLDGASVADRVIGRAAAMLCKYGNIKELHTKIVSEGAVEVLENSNILFKYEEKFPYIKNRDKTDMCPVEKLSQDTDNPALLLKRIQNFLENIKNENK</sequence>
<dbReference type="GO" id="GO:0003824">
    <property type="term" value="F:catalytic activity"/>
    <property type="evidence" value="ECO:0007669"/>
    <property type="project" value="InterPro"/>
</dbReference>
<dbReference type="OrthoDB" id="9815422at2"/>
<accession>A0A4R2KX80</accession>
<dbReference type="SUPFAM" id="SSF53927">
    <property type="entry name" value="Cytidine deaminase-like"/>
    <property type="match status" value="1"/>
</dbReference>
<dbReference type="Proteomes" id="UP000294919">
    <property type="component" value="Unassembled WGS sequence"/>
</dbReference>
<name>A0A4R2KX80_9FIRM</name>
<dbReference type="InterPro" id="IPR037081">
    <property type="entry name" value="Hyp_TM1506"/>
</dbReference>
<dbReference type="Gene3D" id="3.40.140.30">
    <property type="entry name" value="Hypothetical protein TM1506"/>
    <property type="match status" value="1"/>
</dbReference>
<comment type="caution">
    <text evidence="1">The sequence shown here is derived from an EMBL/GenBank/DDBJ whole genome shotgun (WGS) entry which is preliminary data.</text>
</comment>
<dbReference type="RefSeq" id="WP_132244049.1">
    <property type="nucleotide sequence ID" value="NZ_SLWV01000006.1"/>
</dbReference>
<dbReference type="EMBL" id="SLWV01000006">
    <property type="protein sequence ID" value="TCO77487.1"/>
    <property type="molecule type" value="Genomic_DNA"/>
</dbReference>
<gene>
    <name evidence="1" type="ORF">EV214_106134</name>
</gene>